<feature type="compositionally biased region" description="Basic residues" evidence="1">
    <location>
        <begin position="124"/>
        <end position="137"/>
    </location>
</feature>
<dbReference type="EMBL" id="HBIF01000794">
    <property type="protein sequence ID" value="CAE0317422.1"/>
    <property type="molecule type" value="Transcribed_RNA"/>
</dbReference>
<accession>A0A7S3MR12</accession>
<feature type="compositionally biased region" description="Polar residues" evidence="1">
    <location>
        <begin position="19"/>
        <end position="37"/>
    </location>
</feature>
<organism evidence="2">
    <name type="scientific">Fabrea salina</name>
    <dbReference type="NCBI Taxonomy" id="342563"/>
    <lineage>
        <taxon>Eukaryota</taxon>
        <taxon>Sar</taxon>
        <taxon>Alveolata</taxon>
        <taxon>Ciliophora</taxon>
        <taxon>Postciliodesmatophora</taxon>
        <taxon>Heterotrichea</taxon>
        <taxon>Heterotrichida</taxon>
        <taxon>Fabreidae</taxon>
        <taxon>Fabrea</taxon>
    </lineage>
</organism>
<evidence type="ECO:0000256" key="1">
    <source>
        <dbReference type="SAM" id="MobiDB-lite"/>
    </source>
</evidence>
<feature type="compositionally biased region" description="Acidic residues" evidence="1">
    <location>
        <begin position="39"/>
        <end position="55"/>
    </location>
</feature>
<protein>
    <submittedName>
        <fullName evidence="2">Uncharacterized protein</fullName>
    </submittedName>
</protein>
<gene>
    <name evidence="2" type="ORF">FSAL1345_LOCUS691</name>
</gene>
<proteinExistence type="predicted"/>
<feature type="compositionally biased region" description="Low complexity" evidence="1">
    <location>
        <begin position="60"/>
        <end position="71"/>
    </location>
</feature>
<name>A0A7S3MR12_9CILI</name>
<feature type="region of interest" description="Disordered" evidence="1">
    <location>
        <begin position="103"/>
        <end position="158"/>
    </location>
</feature>
<evidence type="ECO:0000313" key="2">
    <source>
        <dbReference type="EMBL" id="CAE0317422.1"/>
    </source>
</evidence>
<sequence length="158" mass="17652">MGAKLTKKEIVKCFCPEMTTSREPSSVRNNYTSQQENPDILEDEPSLSEESEEDGVSIKDLPLPDLSSSDSIGTLDPKSRNSLKKQSLAGSLEETLKYREKQLPELEASSSAEKNGLDETVQIHTKKKNKKSSRSRGLRTERTKVNTGRNHLTKVDTE</sequence>
<feature type="region of interest" description="Disordered" evidence="1">
    <location>
        <begin position="19"/>
        <end position="90"/>
    </location>
</feature>
<reference evidence="2" key="1">
    <citation type="submission" date="2021-01" db="EMBL/GenBank/DDBJ databases">
        <authorList>
            <person name="Corre E."/>
            <person name="Pelletier E."/>
            <person name="Niang G."/>
            <person name="Scheremetjew M."/>
            <person name="Finn R."/>
            <person name="Kale V."/>
            <person name="Holt S."/>
            <person name="Cochrane G."/>
            <person name="Meng A."/>
            <person name="Brown T."/>
            <person name="Cohen L."/>
        </authorList>
    </citation>
    <scope>NUCLEOTIDE SEQUENCE</scope>
</reference>
<dbReference type="AlphaFoldDB" id="A0A7S3MR12"/>